<keyword evidence="8" id="KW-1185">Reference proteome</keyword>
<dbReference type="Proteomes" id="UP000319342">
    <property type="component" value="Chromosome"/>
</dbReference>
<dbReference type="SUPFAM" id="SSF102114">
    <property type="entry name" value="Radical SAM enzymes"/>
    <property type="match status" value="1"/>
</dbReference>
<keyword evidence="4" id="KW-0408">Iron</keyword>
<protein>
    <submittedName>
        <fullName evidence="7">Pyrroloquinoline quinone biosynthesis protein PqqE</fullName>
    </submittedName>
</protein>
<dbReference type="Pfam" id="PF13186">
    <property type="entry name" value="SPASM"/>
    <property type="match status" value="1"/>
</dbReference>
<comment type="cofactor">
    <cofactor evidence="1">
        <name>[4Fe-4S] cluster</name>
        <dbReference type="ChEBI" id="CHEBI:49883"/>
    </cofactor>
</comment>
<evidence type="ECO:0000256" key="3">
    <source>
        <dbReference type="ARBA" id="ARBA00022723"/>
    </source>
</evidence>
<name>A0A518CWC2_9BACT</name>
<evidence type="ECO:0000256" key="5">
    <source>
        <dbReference type="ARBA" id="ARBA00023014"/>
    </source>
</evidence>
<evidence type="ECO:0000256" key="2">
    <source>
        <dbReference type="ARBA" id="ARBA00022691"/>
    </source>
</evidence>
<evidence type="ECO:0000313" key="7">
    <source>
        <dbReference type="EMBL" id="QDU83532.1"/>
    </source>
</evidence>
<dbReference type="AlphaFoldDB" id="A0A518CWC2"/>
<reference evidence="7 8" key="1">
    <citation type="submission" date="2019-02" db="EMBL/GenBank/DDBJ databases">
        <title>Deep-cultivation of Planctomycetes and their phenomic and genomic characterization uncovers novel biology.</title>
        <authorList>
            <person name="Wiegand S."/>
            <person name="Jogler M."/>
            <person name="Boedeker C."/>
            <person name="Pinto D."/>
            <person name="Vollmers J."/>
            <person name="Rivas-Marin E."/>
            <person name="Kohn T."/>
            <person name="Peeters S.H."/>
            <person name="Heuer A."/>
            <person name="Rast P."/>
            <person name="Oberbeckmann S."/>
            <person name="Bunk B."/>
            <person name="Jeske O."/>
            <person name="Meyerdierks A."/>
            <person name="Storesund J.E."/>
            <person name="Kallscheuer N."/>
            <person name="Luecker S."/>
            <person name="Lage O.M."/>
            <person name="Pohl T."/>
            <person name="Merkel B.J."/>
            <person name="Hornburger P."/>
            <person name="Mueller R.-W."/>
            <person name="Bruemmer F."/>
            <person name="Labrenz M."/>
            <person name="Spormann A.M."/>
            <person name="Op den Camp H."/>
            <person name="Overmann J."/>
            <person name="Amann R."/>
            <person name="Jetten M.S.M."/>
            <person name="Mascher T."/>
            <person name="Medema M.H."/>
            <person name="Devos D.P."/>
            <person name="Kaster A.-K."/>
            <person name="Ovreas L."/>
            <person name="Rohde M."/>
            <person name="Galperin M.Y."/>
            <person name="Jogler C."/>
        </authorList>
    </citation>
    <scope>NUCLEOTIDE SEQUENCE [LARGE SCALE GENOMIC DNA]</scope>
    <source>
        <strain evidence="7 8">Pla163</strain>
    </source>
</reference>
<dbReference type="CDD" id="cd01335">
    <property type="entry name" value="Radical_SAM"/>
    <property type="match status" value="1"/>
</dbReference>
<keyword evidence="3" id="KW-0479">Metal-binding</keyword>
<dbReference type="CDD" id="cd21109">
    <property type="entry name" value="SPASM"/>
    <property type="match status" value="1"/>
</dbReference>
<dbReference type="PROSITE" id="PS51918">
    <property type="entry name" value="RADICAL_SAM"/>
    <property type="match status" value="1"/>
</dbReference>
<dbReference type="GO" id="GO:0046872">
    <property type="term" value="F:metal ion binding"/>
    <property type="evidence" value="ECO:0007669"/>
    <property type="project" value="UniProtKB-KW"/>
</dbReference>
<gene>
    <name evidence="7" type="ORF">Pla163_06310</name>
</gene>
<sequence>MESRDRADAVVAATLAQSSILNADKARNVRALADDLYEGRSVWSGVPTRISIDLHARCNERCVFCDVPRGDPTRMAMGTVERLFDEIGWGVFEVLPVVGSEPTLGPLHELAAILRRHGSYLDLITNGARMTPRYLDGLIDVLGRLQISCPTDDAKVYRELMPSVDPALVMDNIAAAARLLRERGIPFLVSAVALAQNVEHLAGYLHRLADLGVERMVVARLFPQTRRFAELDPVGNLGEARTARAFERLLEAAIERGVHLETCIEELHACPDIAPPKASAFDVLQSVADLVDLYRPGFCISTAITTFVHVDGTVTPCLRDHIPLGNLHTSPFDAIWNGPAMQQLRREHFDGARSSRCDACMEYFLGHA</sequence>
<dbReference type="InterPro" id="IPR058240">
    <property type="entry name" value="rSAM_sf"/>
</dbReference>
<dbReference type="EMBL" id="CP036290">
    <property type="protein sequence ID" value="QDU83532.1"/>
    <property type="molecule type" value="Genomic_DNA"/>
</dbReference>
<evidence type="ECO:0000313" key="8">
    <source>
        <dbReference type="Proteomes" id="UP000319342"/>
    </source>
</evidence>
<evidence type="ECO:0000256" key="4">
    <source>
        <dbReference type="ARBA" id="ARBA00023004"/>
    </source>
</evidence>
<dbReference type="SFLD" id="SFLDS00029">
    <property type="entry name" value="Radical_SAM"/>
    <property type="match status" value="1"/>
</dbReference>
<proteinExistence type="predicted"/>
<dbReference type="PANTHER" id="PTHR11228">
    <property type="entry name" value="RADICAL SAM DOMAIN PROTEIN"/>
    <property type="match status" value="1"/>
</dbReference>
<accession>A0A518CWC2</accession>
<organism evidence="7 8">
    <name type="scientific">Rohdeia mirabilis</name>
    <dbReference type="NCBI Taxonomy" id="2528008"/>
    <lineage>
        <taxon>Bacteria</taxon>
        <taxon>Pseudomonadati</taxon>
        <taxon>Planctomycetota</taxon>
        <taxon>Planctomycetia</taxon>
        <taxon>Planctomycetia incertae sedis</taxon>
        <taxon>Rohdeia</taxon>
    </lineage>
</organism>
<dbReference type="Gene3D" id="3.20.20.70">
    <property type="entry name" value="Aldolase class I"/>
    <property type="match status" value="1"/>
</dbReference>
<feature type="domain" description="Radical SAM core" evidence="6">
    <location>
        <begin position="44"/>
        <end position="259"/>
    </location>
</feature>
<dbReference type="PANTHER" id="PTHR11228:SF7">
    <property type="entry name" value="PQQA PEPTIDE CYCLASE"/>
    <property type="match status" value="1"/>
</dbReference>
<dbReference type="GO" id="GO:0003824">
    <property type="term" value="F:catalytic activity"/>
    <property type="evidence" value="ECO:0007669"/>
    <property type="project" value="InterPro"/>
</dbReference>
<keyword evidence="2" id="KW-0949">S-adenosyl-L-methionine</keyword>
<dbReference type="InterPro" id="IPR023885">
    <property type="entry name" value="4Fe4S-binding_SPASM_dom"/>
</dbReference>
<dbReference type="InterPro" id="IPR013785">
    <property type="entry name" value="Aldolase_TIM"/>
</dbReference>
<dbReference type="SFLD" id="SFLDG01067">
    <property type="entry name" value="SPASM/twitch_domain_containing"/>
    <property type="match status" value="1"/>
</dbReference>
<dbReference type="Pfam" id="PF04055">
    <property type="entry name" value="Radical_SAM"/>
    <property type="match status" value="1"/>
</dbReference>
<evidence type="ECO:0000259" key="6">
    <source>
        <dbReference type="PROSITE" id="PS51918"/>
    </source>
</evidence>
<evidence type="ECO:0000256" key="1">
    <source>
        <dbReference type="ARBA" id="ARBA00001966"/>
    </source>
</evidence>
<keyword evidence="5" id="KW-0411">Iron-sulfur</keyword>
<dbReference type="InterPro" id="IPR007197">
    <property type="entry name" value="rSAM"/>
</dbReference>
<dbReference type="InterPro" id="IPR050377">
    <property type="entry name" value="Radical_SAM_PqqE_MftC-like"/>
</dbReference>
<dbReference type="GO" id="GO:0051536">
    <property type="term" value="F:iron-sulfur cluster binding"/>
    <property type="evidence" value="ECO:0007669"/>
    <property type="project" value="UniProtKB-KW"/>
</dbReference>